<protein>
    <submittedName>
        <fullName evidence="1">Uncharacterized protein</fullName>
    </submittedName>
</protein>
<reference evidence="1 2" key="1">
    <citation type="journal article" date="2013" name="Genome Announc.">
        <title>Draft genome sequence of the moderately halophilic gammaproteobacterium Halomonas anticariensis FP35.</title>
        <authorList>
            <person name="Tahrioui A."/>
            <person name="Quesada E."/>
            <person name="Llamas I."/>
        </authorList>
    </citation>
    <scope>NUCLEOTIDE SEQUENCE [LARGE SCALE GENOMIC DNA]</scope>
    <source>
        <strain evidence="2">DSM 16096 / CECT 5854 / LMG 22089 / FP35</strain>
    </source>
</reference>
<dbReference type="Proteomes" id="UP000014463">
    <property type="component" value="Unassembled WGS sequence"/>
</dbReference>
<organism evidence="1 2">
    <name type="scientific">Litchfieldella anticariensis (strain DSM 16096 / CECT 5854 / CIP 108499 / LMG 22089 / FP35)</name>
    <name type="common">Halomonas anticariensis</name>
    <dbReference type="NCBI Taxonomy" id="1121939"/>
    <lineage>
        <taxon>Bacteria</taxon>
        <taxon>Pseudomonadati</taxon>
        <taxon>Pseudomonadota</taxon>
        <taxon>Gammaproteobacteria</taxon>
        <taxon>Oceanospirillales</taxon>
        <taxon>Halomonadaceae</taxon>
        <taxon>Litchfieldella</taxon>
    </lineage>
</organism>
<sequence length="35" mass="3991">MCCSEDSLDMLVLWYELECELEALEEAPKALRDAA</sequence>
<comment type="caution">
    <text evidence="1">The sequence shown here is derived from an EMBL/GenBank/DDBJ whole genome shotgun (WGS) entry which is preliminary data.</text>
</comment>
<dbReference type="AlphaFoldDB" id="S2L917"/>
<keyword evidence="2" id="KW-1185">Reference proteome</keyword>
<evidence type="ECO:0000313" key="2">
    <source>
        <dbReference type="Proteomes" id="UP000014463"/>
    </source>
</evidence>
<evidence type="ECO:0000313" key="1">
    <source>
        <dbReference type="EMBL" id="EPC01236.1"/>
    </source>
</evidence>
<dbReference type="EMBL" id="ASTJ01000036">
    <property type="protein sequence ID" value="EPC01236.1"/>
    <property type="molecule type" value="Genomic_DNA"/>
</dbReference>
<proteinExistence type="predicted"/>
<accession>S2L917</accession>
<gene>
    <name evidence="1" type="ORF">L861_11725</name>
</gene>
<name>S2L917_LITA3</name>